<dbReference type="InterPro" id="IPR006143">
    <property type="entry name" value="RND_pump_MFP"/>
</dbReference>
<dbReference type="InterPro" id="IPR058625">
    <property type="entry name" value="MdtA-like_BSH"/>
</dbReference>
<evidence type="ECO:0000313" key="9">
    <source>
        <dbReference type="Proteomes" id="UP000216752"/>
    </source>
</evidence>
<dbReference type="SUPFAM" id="SSF111369">
    <property type="entry name" value="HlyD-like secretion proteins"/>
    <property type="match status" value="2"/>
</dbReference>
<protein>
    <submittedName>
        <fullName evidence="8">Macrolide export protein MacA</fullName>
    </submittedName>
</protein>
<dbReference type="PANTHER" id="PTHR30469:SF15">
    <property type="entry name" value="HLYD FAMILY OF SECRETION PROTEINS"/>
    <property type="match status" value="1"/>
</dbReference>
<dbReference type="Pfam" id="PF25917">
    <property type="entry name" value="BSH_RND"/>
    <property type="match status" value="1"/>
</dbReference>
<evidence type="ECO:0000259" key="7">
    <source>
        <dbReference type="Pfam" id="PF25967"/>
    </source>
</evidence>
<keyword evidence="4" id="KW-1133">Transmembrane helix</keyword>
<dbReference type="EMBL" id="CP155573">
    <property type="protein sequence ID" value="XFO65595.1"/>
    <property type="molecule type" value="Genomic_DNA"/>
</dbReference>
<dbReference type="InterPro" id="IPR058627">
    <property type="entry name" value="MdtA-like_C"/>
</dbReference>
<dbReference type="Gene3D" id="2.40.30.170">
    <property type="match status" value="1"/>
</dbReference>
<feature type="domain" description="Multidrug resistance protein MdtA-like barrel-sandwich hybrid" evidence="5">
    <location>
        <begin position="74"/>
        <end position="250"/>
    </location>
</feature>
<feature type="transmembrane region" description="Helical" evidence="4">
    <location>
        <begin position="12"/>
        <end position="31"/>
    </location>
</feature>
<dbReference type="Proteomes" id="UP000216752">
    <property type="component" value="Chromosome"/>
</dbReference>
<reference evidence="8" key="1">
    <citation type="submission" date="2024-05" db="EMBL/GenBank/DDBJ databases">
        <title>Isolation and characterization of Sporomusa carbonis sp. nov., a carboxydotrophic hydrogenogen in the genus of Sporomusa isolated from a charcoal burning pile.</title>
        <authorList>
            <person name="Boeer T."/>
            <person name="Rosenbaum F."/>
            <person name="Eysell L."/>
            <person name="Mueller V."/>
            <person name="Daniel R."/>
            <person name="Poehlein A."/>
        </authorList>
    </citation>
    <scope>NUCLEOTIDE SEQUENCE [LARGE SCALE GENOMIC DNA]</scope>
    <source>
        <strain evidence="8">DSM 10669</strain>
    </source>
</reference>
<sequence length="420" mass="45457">MVRQFFANRKRTKLMVLIGIVIIFCIGIAAFTRMHASKQISSGKVQTTVDVTSVQRTNLIKRISLTGQTVAEAQVDIAAKYQGKVTAVNVSLGQIVSPGQVLVVQDTGDAEISINQNQAAYQQALADAVTSEVSFNANYDKVSADYQKALASYQRNKKIFDMGGISKGDFDVAEQQLADAKAAFDALSNQMKSGVASTIQSSQASALKAQHSISAAQKQRDDLILCAPRSGMVGYRQVEVGDIVSAGQKLLSIYDNSNIYVDCQVAEEDLSALSIGMDINVQLESLGKTVPGKIIYISPAIDSQNLVFSLRIALINPDPSIRAGMFARAVIQLPLRKNTLVVPKEALVDKSGKNYVYVVTAQNTVEQRTVQIGTKGDQNVEILDGLNEGEQVAINNLARLRNEMVIVPNFVTPNDRGENQ</sequence>
<dbReference type="Gene3D" id="1.10.287.470">
    <property type="entry name" value="Helix hairpin bin"/>
    <property type="match status" value="1"/>
</dbReference>
<keyword evidence="9" id="KW-1185">Reference proteome</keyword>
<evidence type="ECO:0000259" key="6">
    <source>
        <dbReference type="Pfam" id="PF25954"/>
    </source>
</evidence>
<feature type="domain" description="CusB-like beta-barrel" evidence="6">
    <location>
        <begin position="259"/>
        <end position="331"/>
    </location>
</feature>
<keyword evidence="4" id="KW-0472">Membrane</keyword>
<dbReference type="Pfam" id="PF25954">
    <property type="entry name" value="Beta-barrel_RND_2"/>
    <property type="match status" value="1"/>
</dbReference>
<dbReference type="InterPro" id="IPR058792">
    <property type="entry name" value="Beta-barrel_RND_2"/>
</dbReference>
<dbReference type="RefSeq" id="WP_094604969.1">
    <property type="nucleotide sequence ID" value="NZ_CP155573.1"/>
</dbReference>
<dbReference type="Pfam" id="PF25967">
    <property type="entry name" value="RND-MFP_C"/>
    <property type="match status" value="1"/>
</dbReference>
<evidence type="ECO:0000259" key="5">
    <source>
        <dbReference type="Pfam" id="PF25917"/>
    </source>
</evidence>
<gene>
    <name evidence="8" type="primary">macA_3</name>
    <name evidence="8" type="ORF">SPSIL_017350</name>
</gene>
<evidence type="ECO:0000256" key="3">
    <source>
        <dbReference type="ARBA" id="ARBA00022448"/>
    </source>
</evidence>
<proteinExistence type="inferred from homology"/>
<comment type="similarity">
    <text evidence="2">Belongs to the membrane fusion protein (MFP) (TC 8.A.1) family.</text>
</comment>
<dbReference type="Gene3D" id="2.40.50.100">
    <property type="match status" value="1"/>
</dbReference>
<name>A0ABZ3IJ15_9FIRM</name>
<organism evidence="8 9">
    <name type="scientific">Sporomusa silvacetica DSM 10669</name>
    <dbReference type="NCBI Taxonomy" id="1123289"/>
    <lineage>
        <taxon>Bacteria</taxon>
        <taxon>Bacillati</taxon>
        <taxon>Bacillota</taxon>
        <taxon>Negativicutes</taxon>
        <taxon>Selenomonadales</taxon>
        <taxon>Sporomusaceae</taxon>
        <taxon>Sporomusa</taxon>
    </lineage>
</organism>
<evidence type="ECO:0000256" key="1">
    <source>
        <dbReference type="ARBA" id="ARBA00004196"/>
    </source>
</evidence>
<keyword evidence="3" id="KW-0813">Transport</keyword>
<evidence type="ECO:0000313" key="8">
    <source>
        <dbReference type="EMBL" id="XFO65595.1"/>
    </source>
</evidence>
<dbReference type="PANTHER" id="PTHR30469">
    <property type="entry name" value="MULTIDRUG RESISTANCE PROTEIN MDTA"/>
    <property type="match status" value="1"/>
</dbReference>
<feature type="domain" description="Multidrug resistance protein MdtA-like C-terminal permuted SH3" evidence="7">
    <location>
        <begin position="338"/>
        <end position="397"/>
    </location>
</feature>
<comment type="subcellular location">
    <subcellularLocation>
        <location evidence="1">Cell envelope</location>
    </subcellularLocation>
</comment>
<evidence type="ECO:0000256" key="4">
    <source>
        <dbReference type="SAM" id="Phobius"/>
    </source>
</evidence>
<accession>A0ABZ3IJ15</accession>
<keyword evidence="4" id="KW-0812">Transmembrane</keyword>
<dbReference type="Gene3D" id="2.40.420.20">
    <property type="match status" value="1"/>
</dbReference>
<dbReference type="NCBIfam" id="TIGR01730">
    <property type="entry name" value="RND_mfp"/>
    <property type="match status" value="1"/>
</dbReference>
<evidence type="ECO:0000256" key="2">
    <source>
        <dbReference type="ARBA" id="ARBA00009477"/>
    </source>
</evidence>